<dbReference type="SMART" id="SM00086">
    <property type="entry name" value="PAC"/>
    <property type="match status" value="1"/>
</dbReference>
<dbReference type="InterPro" id="IPR005467">
    <property type="entry name" value="His_kinase_dom"/>
</dbReference>
<dbReference type="CDD" id="cd00130">
    <property type="entry name" value="PAS"/>
    <property type="match status" value="2"/>
</dbReference>
<dbReference type="EC" id="2.7.13.3" evidence="2"/>
<dbReference type="InterPro" id="IPR013656">
    <property type="entry name" value="PAS_4"/>
</dbReference>
<dbReference type="Pfam" id="PF08447">
    <property type="entry name" value="PAS_3"/>
    <property type="match status" value="1"/>
</dbReference>
<dbReference type="PRINTS" id="PR00344">
    <property type="entry name" value="BCTRLSENSOR"/>
</dbReference>
<dbReference type="EMBL" id="AP021889">
    <property type="protein sequence ID" value="BBP45169.1"/>
    <property type="molecule type" value="Genomic_DNA"/>
</dbReference>
<dbReference type="PROSITE" id="PS50113">
    <property type="entry name" value="PAC"/>
    <property type="match status" value="1"/>
</dbReference>
<gene>
    <name evidence="17" type="ORF">THMIRHAS_05420</name>
</gene>
<dbReference type="InterPro" id="IPR004358">
    <property type="entry name" value="Sig_transdc_His_kin-like_C"/>
</dbReference>
<dbReference type="Gene3D" id="1.10.287.130">
    <property type="match status" value="1"/>
</dbReference>
<proteinExistence type="predicted"/>
<dbReference type="FunFam" id="1.10.287.130:FF:000002">
    <property type="entry name" value="Two-component osmosensing histidine kinase"/>
    <property type="match status" value="1"/>
</dbReference>
<evidence type="ECO:0000259" key="14">
    <source>
        <dbReference type="PROSITE" id="PS50110"/>
    </source>
</evidence>
<dbReference type="Pfam" id="PF00512">
    <property type="entry name" value="HisKA"/>
    <property type="match status" value="1"/>
</dbReference>
<keyword evidence="8" id="KW-0902">Two-component regulatory system</keyword>
<dbReference type="SMART" id="SM00448">
    <property type="entry name" value="REC"/>
    <property type="match status" value="1"/>
</dbReference>
<dbReference type="CDD" id="cd17546">
    <property type="entry name" value="REC_hyHK_CKI1_RcsC-like"/>
    <property type="match status" value="1"/>
</dbReference>
<evidence type="ECO:0000256" key="4">
    <source>
        <dbReference type="ARBA" id="ARBA00022679"/>
    </source>
</evidence>
<dbReference type="Pfam" id="PF02518">
    <property type="entry name" value="HATPase_c"/>
    <property type="match status" value="1"/>
</dbReference>
<dbReference type="FunFam" id="3.30.565.10:FF:000010">
    <property type="entry name" value="Sensor histidine kinase RcsC"/>
    <property type="match status" value="1"/>
</dbReference>
<organism evidence="17 18">
    <name type="scientific">Thiosulfatimonas sediminis</name>
    <dbReference type="NCBI Taxonomy" id="2675054"/>
    <lineage>
        <taxon>Bacteria</taxon>
        <taxon>Pseudomonadati</taxon>
        <taxon>Pseudomonadota</taxon>
        <taxon>Gammaproteobacteria</taxon>
        <taxon>Thiotrichales</taxon>
        <taxon>Piscirickettsiaceae</taxon>
        <taxon>Thiosulfatimonas</taxon>
    </lineage>
</organism>
<keyword evidence="7" id="KW-0067">ATP-binding</keyword>
<evidence type="ECO:0000313" key="17">
    <source>
        <dbReference type="EMBL" id="BBP45169.1"/>
    </source>
</evidence>
<dbReference type="InterPro" id="IPR035965">
    <property type="entry name" value="PAS-like_dom_sf"/>
</dbReference>
<dbReference type="InterPro" id="IPR011006">
    <property type="entry name" value="CheY-like_superfamily"/>
</dbReference>
<feature type="coiled-coil region" evidence="12">
    <location>
        <begin position="330"/>
        <end position="357"/>
    </location>
</feature>
<feature type="domain" description="Response regulatory" evidence="14">
    <location>
        <begin position="597"/>
        <end position="716"/>
    </location>
</feature>
<evidence type="ECO:0000259" key="13">
    <source>
        <dbReference type="PROSITE" id="PS50109"/>
    </source>
</evidence>
<evidence type="ECO:0000259" key="16">
    <source>
        <dbReference type="PROSITE" id="PS50113"/>
    </source>
</evidence>
<feature type="domain" description="PAS" evidence="15">
    <location>
        <begin position="83"/>
        <end position="154"/>
    </location>
</feature>
<dbReference type="InterPro" id="IPR036890">
    <property type="entry name" value="HATPase_C_sf"/>
</dbReference>
<dbReference type="CDD" id="cd16922">
    <property type="entry name" value="HATPase_EvgS-ArcB-TorS-like"/>
    <property type="match status" value="1"/>
</dbReference>
<dbReference type="Proteomes" id="UP000501726">
    <property type="component" value="Chromosome"/>
</dbReference>
<dbReference type="Pfam" id="PF08448">
    <property type="entry name" value="PAS_4"/>
    <property type="match status" value="1"/>
</dbReference>
<dbReference type="InterPro" id="IPR000700">
    <property type="entry name" value="PAS-assoc_C"/>
</dbReference>
<dbReference type="InterPro" id="IPR036097">
    <property type="entry name" value="HisK_dim/P_sf"/>
</dbReference>
<dbReference type="InterPro" id="IPR001789">
    <property type="entry name" value="Sig_transdc_resp-reg_receiver"/>
</dbReference>
<dbReference type="SUPFAM" id="SSF55785">
    <property type="entry name" value="PYP-like sensor domain (PAS domain)"/>
    <property type="match status" value="2"/>
</dbReference>
<dbReference type="GO" id="GO:0005524">
    <property type="term" value="F:ATP binding"/>
    <property type="evidence" value="ECO:0007669"/>
    <property type="project" value="UniProtKB-KW"/>
</dbReference>
<keyword evidence="4" id="KW-0808">Transferase</keyword>
<dbReference type="PANTHER" id="PTHR43047:SF72">
    <property type="entry name" value="OSMOSENSING HISTIDINE PROTEIN KINASE SLN1"/>
    <property type="match status" value="1"/>
</dbReference>
<dbReference type="InterPro" id="IPR013655">
    <property type="entry name" value="PAS_fold_3"/>
</dbReference>
<sequence>MSAADLLQQNWQTLVDIDLTQSLPAPTDSPQSQETCLSCLEQSDALQVELIYKLFRDAQQDYVVYTIRDLSEQIKADSALKAQQILLRTVIDESPDVIIMKDWDGNFILCNQTVANLYKSTPQQMIGHDDGYFTGNQEQNRFFRENVQQIMRNMQTEVVYEQSTDAKTSEIRHFQSIKKPLLNQQGEKQILVIAHDITDLVRARKSIEESEKRFSYVMDATLEGIWDWNIESGSLRHNDRWFSILGRHDPHQQTTLQTFIEHIHPEDRDQVMQRVKACLQGEEEYYYSEHRMLKTDGSITWVLDRGKVVEHNEKGEPIRMVGSFAEINQRKETEQHLQEAKRQAESANRAKSKFLANMSHEIRTPLNGILGLVEQLIDSDLRNEQRQQLKMVHESGELLLNILNDILDFSKIEAGKVELDEHNFSLQTLIQEVLGLMQAPAGAKNLQLQTKMTADINWVFGDSQKIKQILINLLGNAIKFTEQGQVIIEVLQKADHYQIWVRDSGCGIPSSKLNKLFQAFQQLDASTTRRYGGTGLGLTISRKLAELMHGKLGVHSIENQGSDFWIELPYKAGEAPQKSPAIVPSYDATDLNFAKLKVLLVEDNLVNQKVALAYLQKLGIKTELAENGKEALQKLKYLDFNLVLMDCQMPVMDGFTASMEIRLGNAGTKNIKIPIIALTANVMQEDQENCFNAGMNGFIGKPIKLPHLISEIQRVLTEREQDEG</sequence>
<dbReference type="SUPFAM" id="SSF55874">
    <property type="entry name" value="ATPase domain of HSP90 chaperone/DNA topoisomerase II/histidine kinase"/>
    <property type="match status" value="1"/>
</dbReference>
<dbReference type="PROSITE" id="PS50110">
    <property type="entry name" value="RESPONSE_REGULATORY"/>
    <property type="match status" value="1"/>
</dbReference>
<evidence type="ECO:0000313" key="18">
    <source>
        <dbReference type="Proteomes" id="UP000501726"/>
    </source>
</evidence>
<evidence type="ECO:0000256" key="1">
    <source>
        <dbReference type="ARBA" id="ARBA00000085"/>
    </source>
</evidence>
<comment type="catalytic activity">
    <reaction evidence="1">
        <text>ATP + protein L-histidine = ADP + protein N-phospho-L-histidine.</text>
        <dbReference type="EC" id="2.7.13.3"/>
    </reaction>
</comment>
<feature type="modified residue" description="4-aspartylphosphate" evidence="11">
    <location>
        <position position="646"/>
    </location>
</feature>
<evidence type="ECO:0000256" key="5">
    <source>
        <dbReference type="ARBA" id="ARBA00022741"/>
    </source>
</evidence>
<dbReference type="Gene3D" id="3.30.565.10">
    <property type="entry name" value="Histidine kinase-like ATPase, C-terminal domain"/>
    <property type="match status" value="1"/>
</dbReference>
<dbReference type="KEGG" id="tse:THMIRHAS_05420"/>
<dbReference type="PROSITE" id="PS50112">
    <property type="entry name" value="PAS"/>
    <property type="match status" value="1"/>
</dbReference>
<dbReference type="SUPFAM" id="SSF52172">
    <property type="entry name" value="CheY-like"/>
    <property type="match status" value="1"/>
</dbReference>
<feature type="domain" description="Histidine kinase" evidence="13">
    <location>
        <begin position="357"/>
        <end position="572"/>
    </location>
</feature>
<dbReference type="GO" id="GO:0000155">
    <property type="term" value="F:phosphorelay sensor kinase activity"/>
    <property type="evidence" value="ECO:0007669"/>
    <property type="project" value="InterPro"/>
</dbReference>
<dbReference type="SMART" id="SM00091">
    <property type="entry name" value="PAS"/>
    <property type="match status" value="2"/>
</dbReference>
<dbReference type="InterPro" id="IPR000014">
    <property type="entry name" value="PAS"/>
</dbReference>
<keyword evidence="5" id="KW-0547">Nucleotide-binding</keyword>
<feature type="domain" description="PAC" evidence="16">
    <location>
        <begin position="286"/>
        <end position="339"/>
    </location>
</feature>
<name>A0A6F8PST5_9GAMM</name>
<dbReference type="SMART" id="SM00387">
    <property type="entry name" value="HATPase_c"/>
    <property type="match status" value="1"/>
</dbReference>
<evidence type="ECO:0000256" key="8">
    <source>
        <dbReference type="ARBA" id="ARBA00023012"/>
    </source>
</evidence>
<evidence type="ECO:0000256" key="2">
    <source>
        <dbReference type="ARBA" id="ARBA00012438"/>
    </source>
</evidence>
<dbReference type="SMART" id="SM00388">
    <property type="entry name" value="HisKA"/>
    <property type="match status" value="1"/>
</dbReference>
<dbReference type="Gene3D" id="3.40.50.2300">
    <property type="match status" value="1"/>
</dbReference>
<evidence type="ECO:0000256" key="9">
    <source>
        <dbReference type="ARBA" id="ARBA00064003"/>
    </source>
</evidence>
<dbReference type="CDD" id="cd00082">
    <property type="entry name" value="HisKA"/>
    <property type="match status" value="1"/>
</dbReference>
<reference evidence="18" key="1">
    <citation type="submission" date="2019-11" db="EMBL/GenBank/DDBJ databases">
        <title>Isolation and characterization of two novel species in the genus Thiomicrorhabdus.</title>
        <authorList>
            <person name="Mochizuki J."/>
            <person name="Kojima H."/>
            <person name="Fukui M."/>
        </authorList>
    </citation>
    <scope>NUCLEOTIDE SEQUENCE [LARGE SCALE GENOMIC DNA]</scope>
    <source>
        <strain evidence="18">aks77</strain>
    </source>
</reference>
<dbReference type="GO" id="GO:0005886">
    <property type="term" value="C:plasma membrane"/>
    <property type="evidence" value="ECO:0007669"/>
    <property type="project" value="TreeGrafter"/>
</dbReference>
<comment type="subunit">
    <text evidence="9">At low DSF concentrations, interacts with RpfF.</text>
</comment>
<dbReference type="SUPFAM" id="SSF47384">
    <property type="entry name" value="Homodimeric domain of signal transducing histidine kinase"/>
    <property type="match status" value="1"/>
</dbReference>
<evidence type="ECO:0000256" key="3">
    <source>
        <dbReference type="ARBA" id="ARBA00022553"/>
    </source>
</evidence>
<keyword evidence="12" id="KW-0175">Coiled coil</keyword>
<evidence type="ECO:0000256" key="7">
    <source>
        <dbReference type="ARBA" id="ARBA00022840"/>
    </source>
</evidence>
<dbReference type="NCBIfam" id="TIGR00229">
    <property type="entry name" value="sensory_box"/>
    <property type="match status" value="2"/>
</dbReference>
<accession>A0A6F8PST5</accession>
<dbReference type="PANTHER" id="PTHR43047">
    <property type="entry name" value="TWO-COMPONENT HISTIDINE PROTEIN KINASE"/>
    <property type="match status" value="1"/>
</dbReference>
<dbReference type="InterPro" id="IPR003594">
    <property type="entry name" value="HATPase_dom"/>
</dbReference>
<evidence type="ECO:0000256" key="10">
    <source>
        <dbReference type="ARBA" id="ARBA00068150"/>
    </source>
</evidence>
<dbReference type="PROSITE" id="PS50109">
    <property type="entry name" value="HIS_KIN"/>
    <property type="match status" value="1"/>
</dbReference>
<keyword evidence="6" id="KW-0418">Kinase</keyword>
<evidence type="ECO:0000259" key="15">
    <source>
        <dbReference type="PROSITE" id="PS50112"/>
    </source>
</evidence>
<evidence type="ECO:0000256" key="11">
    <source>
        <dbReference type="PROSITE-ProRule" id="PRU00169"/>
    </source>
</evidence>
<dbReference type="AlphaFoldDB" id="A0A6F8PST5"/>
<dbReference type="GO" id="GO:0009927">
    <property type="term" value="F:histidine phosphotransfer kinase activity"/>
    <property type="evidence" value="ECO:0007669"/>
    <property type="project" value="TreeGrafter"/>
</dbReference>
<dbReference type="Pfam" id="PF00072">
    <property type="entry name" value="Response_reg"/>
    <property type="match status" value="1"/>
</dbReference>
<evidence type="ECO:0000256" key="6">
    <source>
        <dbReference type="ARBA" id="ARBA00022777"/>
    </source>
</evidence>
<dbReference type="InterPro" id="IPR001610">
    <property type="entry name" value="PAC"/>
</dbReference>
<dbReference type="InterPro" id="IPR003661">
    <property type="entry name" value="HisK_dim/P_dom"/>
</dbReference>
<dbReference type="Gene3D" id="3.30.450.20">
    <property type="entry name" value="PAS domain"/>
    <property type="match status" value="2"/>
</dbReference>
<keyword evidence="3 11" id="KW-0597">Phosphoprotein</keyword>
<evidence type="ECO:0000256" key="12">
    <source>
        <dbReference type="SAM" id="Coils"/>
    </source>
</evidence>
<keyword evidence="18" id="KW-1185">Reference proteome</keyword>
<protein>
    <recommendedName>
        <fullName evidence="10">Sensory/regulatory protein RpfC</fullName>
        <ecNumber evidence="2">2.7.13.3</ecNumber>
    </recommendedName>
</protein>